<dbReference type="Proteomes" id="UP000314294">
    <property type="component" value="Unassembled WGS sequence"/>
</dbReference>
<dbReference type="EMBL" id="SRLO01002932">
    <property type="protein sequence ID" value="TNN32090.1"/>
    <property type="molecule type" value="Genomic_DNA"/>
</dbReference>
<sequence>MSGGVELDTALTGERRGIWRSGIRTSHLGFLHSPMKMKKTANEAMSQSDWKNCSLENTRLNWASSCCCRPRGCMLKGQGRDFNLQETSSPETELQNHRVALPGLEVYWTHLPVLPVPPRPASGVWRSTGLTCRSRPVQQCVSVSSSGVRSAPQTQQVCT</sequence>
<evidence type="ECO:0000313" key="1">
    <source>
        <dbReference type="EMBL" id="TNN32090.1"/>
    </source>
</evidence>
<accession>A0A4Z2ETX8</accession>
<gene>
    <name evidence="1" type="ORF">EYF80_057748</name>
</gene>
<keyword evidence="2" id="KW-1185">Reference proteome</keyword>
<evidence type="ECO:0000313" key="2">
    <source>
        <dbReference type="Proteomes" id="UP000314294"/>
    </source>
</evidence>
<organism evidence="1 2">
    <name type="scientific">Liparis tanakae</name>
    <name type="common">Tanaka's snailfish</name>
    <dbReference type="NCBI Taxonomy" id="230148"/>
    <lineage>
        <taxon>Eukaryota</taxon>
        <taxon>Metazoa</taxon>
        <taxon>Chordata</taxon>
        <taxon>Craniata</taxon>
        <taxon>Vertebrata</taxon>
        <taxon>Euteleostomi</taxon>
        <taxon>Actinopterygii</taxon>
        <taxon>Neopterygii</taxon>
        <taxon>Teleostei</taxon>
        <taxon>Neoteleostei</taxon>
        <taxon>Acanthomorphata</taxon>
        <taxon>Eupercaria</taxon>
        <taxon>Perciformes</taxon>
        <taxon>Cottioidei</taxon>
        <taxon>Cottales</taxon>
        <taxon>Liparidae</taxon>
        <taxon>Liparis</taxon>
    </lineage>
</organism>
<comment type="caution">
    <text evidence="1">The sequence shown here is derived from an EMBL/GenBank/DDBJ whole genome shotgun (WGS) entry which is preliminary data.</text>
</comment>
<proteinExistence type="predicted"/>
<name>A0A4Z2ETX8_9TELE</name>
<dbReference type="AlphaFoldDB" id="A0A4Z2ETX8"/>
<reference evidence="1 2" key="1">
    <citation type="submission" date="2019-03" db="EMBL/GenBank/DDBJ databases">
        <title>First draft genome of Liparis tanakae, snailfish: a comprehensive survey of snailfish specific genes.</title>
        <authorList>
            <person name="Kim W."/>
            <person name="Song I."/>
            <person name="Jeong J.-H."/>
            <person name="Kim D."/>
            <person name="Kim S."/>
            <person name="Ryu S."/>
            <person name="Song J.Y."/>
            <person name="Lee S.K."/>
        </authorList>
    </citation>
    <scope>NUCLEOTIDE SEQUENCE [LARGE SCALE GENOMIC DNA]</scope>
    <source>
        <tissue evidence="1">Muscle</tissue>
    </source>
</reference>
<protein>
    <submittedName>
        <fullName evidence="1">Uncharacterized protein</fullName>
    </submittedName>
</protein>